<proteinExistence type="predicted"/>
<evidence type="ECO:0000313" key="2">
    <source>
        <dbReference type="EMBL" id="MDV2079172.1"/>
    </source>
</evidence>
<keyword evidence="3" id="KW-1185">Reference proteome</keyword>
<reference evidence="2 3" key="1">
    <citation type="submission" date="2023-10" db="EMBL/GenBank/DDBJ databases">
        <title>Characteristics and mechanism of a salt-tolerant marine origin heterotrophic nitrifying- aerobic denitrifying bacteria Marinobacter xestospongiae HN1.</title>
        <authorList>
            <person name="Qi R."/>
        </authorList>
    </citation>
    <scope>NUCLEOTIDE SEQUENCE [LARGE SCALE GENOMIC DNA]</scope>
    <source>
        <strain evidence="2 3">HN1</strain>
    </source>
</reference>
<protein>
    <submittedName>
        <fullName evidence="2">Alpha/beta hydrolase</fullName>
    </submittedName>
</protein>
<name>A0ABU3VYY9_9GAMM</name>
<comment type="caution">
    <text evidence="2">The sequence shown here is derived from an EMBL/GenBank/DDBJ whole genome shotgun (WGS) entry which is preliminary data.</text>
</comment>
<dbReference type="Proteomes" id="UP001269819">
    <property type="component" value="Unassembled WGS sequence"/>
</dbReference>
<evidence type="ECO:0000313" key="3">
    <source>
        <dbReference type="Proteomes" id="UP001269819"/>
    </source>
</evidence>
<dbReference type="InterPro" id="IPR000073">
    <property type="entry name" value="AB_hydrolase_1"/>
</dbReference>
<dbReference type="PRINTS" id="PR00111">
    <property type="entry name" value="ABHYDROLASE"/>
</dbReference>
<dbReference type="PANTHER" id="PTHR43689">
    <property type="entry name" value="HYDROLASE"/>
    <property type="match status" value="1"/>
</dbReference>
<dbReference type="RefSeq" id="WP_316973787.1">
    <property type="nucleotide sequence ID" value="NZ_JAWIIJ010000006.1"/>
</dbReference>
<feature type="domain" description="AB hydrolase-1" evidence="1">
    <location>
        <begin position="35"/>
        <end position="138"/>
    </location>
</feature>
<dbReference type="GO" id="GO:0016787">
    <property type="term" value="F:hydrolase activity"/>
    <property type="evidence" value="ECO:0007669"/>
    <property type="project" value="UniProtKB-KW"/>
</dbReference>
<dbReference type="PANTHER" id="PTHR43689:SF8">
    <property type="entry name" value="ALPHA_BETA-HYDROLASES SUPERFAMILY PROTEIN"/>
    <property type="match status" value="1"/>
</dbReference>
<dbReference type="SUPFAM" id="SSF53474">
    <property type="entry name" value="alpha/beta-Hydrolases"/>
    <property type="match status" value="1"/>
</dbReference>
<accession>A0ABU3VYY9</accession>
<organism evidence="2 3">
    <name type="scientific">Marinobacter xestospongiae</name>
    <dbReference type="NCBI Taxonomy" id="994319"/>
    <lineage>
        <taxon>Bacteria</taxon>
        <taxon>Pseudomonadati</taxon>
        <taxon>Pseudomonadota</taxon>
        <taxon>Gammaproteobacteria</taxon>
        <taxon>Pseudomonadales</taxon>
        <taxon>Marinobacteraceae</taxon>
        <taxon>Marinobacter</taxon>
    </lineage>
</organism>
<evidence type="ECO:0000259" key="1">
    <source>
        <dbReference type="Pfam" id="PF00561"/>
    </source>
</evidence>
<gene>
    <name evidence="2" type="ORF">RYS15_10755</name>
</gene>
<dbReference type="Pfam" id="PF00561">
    <property type="entry name" value="Abhydrolase_1"/>
    <property type="match status" value="1"/>
</dbReference>
<sequence length="273" mass="29864">MALNISEHWLDLGDTGQLYYKQWRPDGSSQASAAPIVLFHDSLGCVALWRDFPDRLATISGRTVIAYDRLGFGRSDPHPGVLPLDFIDREADAAFACLSETLGLEAFIALGHSVGGAMATTCAARYPLRCKALVAISALTCVEDRTREGIRASEAAFEAAEQMERLGKYHGSKAHWVLRAWVDTWCSDAFRQWDLAPAMQQLQCPTLALHGDADEYGSTLHPERFEAHTPQAKARVIPACGHFPHRSAPDAVLDVIQTFLATINTDSLPGCQS</sequence>
<dbReference type="InterPro" id="IPR029058">
    <property type="entry name" value="AB_hydrolase_fold"/>
</dbReference>
<keyword evidence="2" id="KW-0378">Hydrolase</keyword>
<dbReference type="EMBL" id="JAWIIJ010000006">
    <property type="protein sequence ID" value="MDV2079172.1"/>
    <property type="molecule type" value="Genomic_DNA"/>
</dbReference>
<dbReference type="Gene3D" id="3.40.50.1820">
    <property type="entry name" value="alpha/beta hydrolase"/>
    <property type="match status" value="1"/>
</dbReference>